<feature type="domain" description="Glucose-methanol-choline oxidoreductase N-terminal" evidence="5">
    <location>
        <begin position="311"/>
        <end position="325"/>
    </location>
</feature>
<evidence type="ECO:0000313" key="7">
    <source>
        <dbReference type="Proteomes" id="UP000248961"/>
    </source>
</evidence>
<dbReference type="EMBL" id="KZ824269">
    <property type="protein sequence ID" value="RAL16636.1"/>
    <property type="molecule type" value="Genomic_DNA"/>
</dbReference>
<dbReference type="GeneID" id="37203981"/>
<dbReference type="SUPFAM" id="SSF54373">
    <property type="entry name" value="FAD-linked reductases, C-terminal domain"/>
    <property type="match status" value="1"/>
</dbReference>
<proteinExistence type="inferred from homology"/>
<dbReference type="AlphaFoldDB" id="A0A395I9E2"/>
<dbReference type="GO" id="GO:0044550">
    <property type="term" value="P:secondary metabolite biosynthetic process"/>
    <property type="evidence" value="ECO:0007669"/>
    <property type="project" value="TreeGrafter"/>
</dbReference>
<comment type="cofactor">
    <cofactor evidence="3">
        <name>FAD</name>
        <dbReference type="ChEBI" id="CHEBI:57692"/>
    </cofactor>
</comment>
<dbReference type="Pfam" id="PF00732">
    <property type="entry name" value="GMC_oxred_N"/>
    <property type="match status" value="1"/>
</dbReference>
<sequence>MLTKAFCVLGLAALTLARSFALPPHRSFGVVGENATFDYVVIGGGTAGLVMAARLSQSGQSVAIVEAGGFYEQDVGNISTIPSNSVWYAGAAPNDTNPAIDWGFVTTPQAGLANRRLHYARGKCLGGSSARNYFTYMRATRQAYEKWAQEVGDTEYSLERFAPHMQRAIRFTPADNQQRAPNASVPNAGAGFAASDGPLQVSIPPWANPFSSFVKRAWEQLGIGPIRDFVTGSLFGVQYNMNTIDPADQSRSSSESAFLHLTLTSGVSRVYNHTLAHRILFDGTTATGVLVETDGVEYVLSARQEVILSAGSFQSPQLLMLSGIGPAATLQEHHIPLVVPLPGVGQNMWDHLLFGLSYRVTPLTHSALSSIKGDVLTAATAAYYTNQTGLLTNPGGDLVAWEKLPAAERAAGLSVDTQAALAQFPADWPELEYLVLDAYSGDNQNYITAIPPGDDPARSFMYASPSAVLVAPLSRGAVTLASSNAADPPRIDPNWLTHPADQELAVAAFRRLRAMMATEEMQAVTVAEVYPGANMTTDAQILDLIRGNAIMTFHAACTCKMGRRDDPMAVVDAQARVFGTQRLRVVDASAMPFLPPGHPQATIYGLAEKIADDIIRANSVSADILDTHMADGE</sequence>
<keyword evidence="4" id="KW-0732">Signal</keyword>
<feature type="active site" description="Proton donor" evidence="2">
    <location>
        <position position="554"/>
    </location>
</feature>
<feature type="binding site" evidence="3">
    <location>
        <begin position="599"/>
        <end position="600"/>
    </location>
    <ligand>
        <name>FAD</name>
        <dbReference type="ChEBI" id="CHEBI:57692"/>
    </ligand>
</feature>
<dbReference type="SUPFAM" id="SSF51905">
    <property type="entry name" value="FAD/NAD(P)-binding domain"/>
    <property type="match status" value="1"/>
</dbReference>
<dbReference type="Gene3D" id="3.50.50.60">
    <property type="entry name" value="FAD/NAD(P)-binding domain"/>
    <property type="match status" value="1"/>
</dbReference>
<dbReference type="GO" id="GO:0050660">
    <property type="term" value="F:flavin adenine dinucleotide binding"/>
    <property type="evidence" value="ECO:0007669"/>
    <property type="project" value="InterPro"/>
</dbReference>
<dbReference type="VEuPathDB" id="FungiDB:BO97DRAFT_467914"/>
<comment type="similarity">
    <text evidence="1">Belongs to the GMC oxidoreductase family.</text>
</comment>
<gene>
    <name evidence="6" type="ORF">BO97DRAFT_467914</name>
</gene>
<dbReference type="Pfam" id="PF05199">
    <property type="entry name" value="GMC_oxred_C"/>
    <property type="match status" value="1"/>
</dbReference>
<feature type="signal peptide" evidence="4">
    <location>
        <begin position="1"/>
        <end position="17"/>
    </location>
</feature>
<dbReference type="Proteomes" id="UP000248961">
    <property type="component" value="Unassembled WGS sequence"/>
</dbReference>
<dbReference type="PROSITE" id="PS00624">
    <property type="entry name" value="GMC_OXRED_2"/>
    <property type="match status" value="1"/>
</dbReference>
<protein>
    <submittedName>
        <fullName evidence="6">Oxidoreductase</fullName>
    </submittedName>
</protein>
<accession>A0A395I9E2</accession>
<dbReference type="PIRSF" id="PIRSF000137">
    <property type="entry name" value="Alcohol_oxidase"/>
    <property type="match status" value="1"/>
</dbReference>
<dbReference type="PANTHER" id="PTHR11552">
    <property type="entry name" value="GLUCOSE-METHANOL-CHOLINE GMC OXIDOREDUCTASE"/>
    <property type="match status" value="1"/>
</dbReference>
<dbReference type="InterPro" id="IPR012132">
    <property type="entry name" value="GMC_OxRdtase"/>
</dbReference>
<evidence type="ECO:0000313" key="6">
    <source>
        <dbReference type="EMBL" id="RAL16636.1"/>
    </source>
</evidence>
<keyword evidence="3" id="KW-0285">Flavoprotein</keyword>
<dbReference type="RefSeq" id="XP_025555790.1">
    <property type="nucleotide sequence ID" value="XM_025699692.1"/>
</dbReference>
<evidence type="ECO:0000256" key="2">
    <source>
        <dbReference type="PIRSR" id="PIRSR000137-1"/>
    </source>
</evidence>
<feature type="active site" description="Proton acceptor" evidence="2">
    <location>
        <position position="598"/>
    </location>
</feature>
<dbReference type="STRING" id="1450537.A0A395I9E2"/>
<dbReference type="InterPro" id="IPR036188">
    <property type="entry name" value="FAD/NAD-bd_sf"/>
</dbReference>
<feature type="chain" id="PRO_5017196160" evidence="4">
    <location>
        <begin position="18"/>
        <end position="633"/>
    </location>
</feature>
<reference evidence="6 7" key="1">
    <citation type="submission" date="2018-02" db="EMBL/GenBank/DDBJ databases">
        <title>The genomes of Aspergillus section Nigri reveals drivers in fungal speciation.</title>
        <authorList>
            <consortium name="DOE Joint Genome Institute"/>
            <person name="Vesth T.C."/>
            <person name="Nybo J."/>
            <person name="Theobald S."/>
            <person name="Brandl J."/>
            <person name="Frisvad J.C."/>
            <person name="Nielsen K.F."/>
            <person name="Lyhne E.K."/>
            <person name="Kogle M.E."/>
            <person name="Kuo A."/>
            <person name="Riley R."/>
            <person name="Clum A."/>
            <person name="Nolan M."/>
            <person name="Lipzen A."/>
            <person name="Salamov A."/>
            <person name="Henrissat B."/>
            <person name="Wiebenga A."/>
            <person name="De vries R.P."/>
            <person name="Grigoriev I.V."/>
            <person name="Mortensen U.H."/>
            <person name="Andersen M.R."/>
            <person name="Baker S.E."/>
        </authorList>
    </citation>
    <scope>NUCLEOTIDE SEQUENCE [LARGE SCALE GENOMIC DNA]</scope>
    <source>
        <strain evidence="6 7">CBS 101889</strain>
    </source>
</reference>
<dbReference type="PANTHER" id="PTHR11552:SF228">
    <property type="entry name" value="GLUCOSE-METHANOL-CHOLINE OXIDOREDUCTASE N-TERMINAL DOMAIN-CONTAINING PROTEIN"/>
    <property type="match status" value="1"/>
</dbReference>
<dbReference type="GO" id="GO:0016614">
    <property type="term" value="F:oxidoreductase activity, acting on CH-OH group of donors"/>
    <property type="evidence" value="ECO:0007669"/>
    <property type="project" value="InterPro"/>
</dbReference>
<evidence type="ECO:0000256" key="1">
    <source>
        <dbReference type="ARBA" id="ARBA00010790"/>
    </source>
</evidence>
<dbReference type="InterPro" id="IPR007867">
    <property type="entry name" value="GMC_OxRtase_C"/>
</dbReference>
<keyword evidence="3" id="KW-0274">FAD</keyword>
<dbReference type="OrthoDB" id="269227at2759"/>
<evidence type="ECO:0000256" key="3">
    <source>
        <dbReference type="PIRSR" id="PIRSR000137-2"/>
    </source>
</evidence>
<name>A0A395I9E2_ASPHC</name>
<evidence type="ECO:0000256" key="4">
    <source>
        <dbReference type="SAM" id="SignalP"/>
    </source>
</evidence>
<evidence type="ECO:0000259" key="5">
    <source>
        <dbReference type="PROSITE" id="PS00624"/>
    </source>
</evidence>
<dbReference type="Gene3D" id="3.30.560.10">
    <property type="entry name" value="Glucose Oxidase, domain 3"/>
    <property type="match status" value="1"/>
</dbReference>
<dbReference type="InterPro" id="IPR000172">
    <property type="entry name" value="GMC_OxRdtase_N"/>
</dbReference>
<keyword evidence="7" id="KW-1185">Reference proteome</keyword>
<organism evidence="6 7">
    <name type="scientific">Aspergillus homomorphus (strain CBS 101889)</name>
    <dbReference type="NCBI Taxonomy" id="1450537"/>
    <lineage>
        <taxon>Eukaryota</taxon>
        <taxon>Fungi</taxon>
        <taxon>Dikarya</taxon>
        <taxon>Ascomycota</taxon>
        <taxon>Pezizomycotina</taxon>
        <taxon>Eurotiomycetes</taxon>
        <taxon>Eurotiomycetidae</taxon>
        <taxon>Eurotiales</taxon>
        <taxon>Aspergillaceae</taxon>
        <taxon>Aspergillus</taxon>
        <taxon>Aspergillus subgen. Circumdati</taxon>
    </lineage>
</organism>